<dbReference type="GO" id="GO:0016787">
    <property type="term" value="F:hydrolase activity"/>
    <property type="evidence" value="ECO:0007669"/>
    <property type="project" value="UniProtKB-KW"/>
</dbReference>
<comment type="caution">
    <text evidence="1">The sequence shown here is derived from an EMBL/GenBank/DDBJ whole genome shotgun (WGS) entry which is preliminary data.</text>
</comment>
<dbReference type="RefSeq" id="WP_066480478.1">
    <property type="nucleotide sequence ID" value="NZ_BCNT01000012.1"/>
</dbReference>
<dbReference type="SUPFAM" id="SSF109604">
    <property type="entry name" value="HD-domain/PDEase-like"/>
    <property type="match status" value="1"/>
</dbReference>
<keyword evidence="1" id="KW-0378">Hydrolase</keyword>
<organism evidence="1 2">
    <name type="scientific">Comamonas terrae</name>
    <dbReference type="NCBI Taxonomy" id="673548"/>
    <lineage>
        <taxon>Bacteria</taxon>
        <taxon>Pseudomonadati</taxon>
        <taxon>Pseudomonadota</taxon>
        <taxon>Betaproteobacteria</taxon>
        <taxon>Burkholderiales</taxon>
        <taxon>Comamonadaceae</taxon>
        <taxon>Comamonas</taxon>
    </lineage>
</organism>
<proteinExistence type="predicted"/>
<gene>
    <name evidence="1" type="ORF">ACFSW6_15510</name>
</gene>
<dbReference type="EMBL" id="JBHUMV010000007">
    <property type="protein sequence ID" value="MFD2755489.1"/>
    <property type="molecule type" value="Genomic_DNA"/>
</dbReference>
<evidence type="ECO:0000313" key="1">
    <source>
        <dbReference type="EMBL" id="MFD2755489.1"/>
    </source>
</evidence>
<evidence type="ECO:0000313" key="2">
    <source>
        <dbReference type="Proteomes" id="UP001597463"/>
    </source>
</evidence>
<dbReference type="Gene3D" id="1.10.3210.10">
    <property type="entry name" value="Hypothetical protein af1432"/>
    <property type="match status" value="1"/>
</dbReference>
<protein>
    <submittedName>
        <fullName evidence="1">HD-GYP domain-containing protein</fullName>
        <ecNumber evidence="1">3.1.4.-</ecNumber>
    </submittedName>
</protein>
<sequence>MNPLLHEDEPYEDLLGLWSDLEAALSLLLSQPQRIAGFAGKLQQLDRWLQDLIAHDTDAALYLMFQRAASSTVGYSASHALVCASLCHVLAQALRLDRGERQILVLAALTMNIGMNALQDLLAEQREPLSSTQAQAVQQHPRDSRALLQQLHVTDALWLAVVEHHHAPQPSAPLASLAPQQRLVRILGTVDRYAALISPRKTRAGRSAAESLQILRQHGQPTDEVQQALTEVTGLYPPGTYVQLDSGDIAVVLRRGPRPDEPQMASVIDRDGRSLYPPVMHLDTHLHGRRPKVQSALARSAITLELDPRAMAQLGVHCARSSQSLYRMVKVPGSP</sequence>
<keyword evidence="2" id="KW-1185">Reference proteome</keyword>
<dbReference type="Pfam" id="PF13487">
    <property type="entry name" value="HD_5"/>
    <property type="match status" value="1"/>
</dbReference>
<dbReference type="Proteomes" id="UP001597463">
    <property type="component" value="Unassembled WGS sequence"/>
</dbReference>
<accession>A0ABW5UPE5</accession>
<dbReference type="EC" id="3.1.4.-" evidence="1"/>
<reference evidence="2" key="1">
    <citation type="journal article" date="2019" name="Int. J. Syst. Evol. Microbiol.">
        <title>The Global Catalogue of Microorganisms (GCM) 10K type strain sequencing project: providing services to taxonomists for standard genome sequencing and annotation.</title>
        <authorList>
            <consortium name="The Broad Institute Genomics Platform"/>
            <consortium name="The Broad Institute Genome Sequencing Center for Infectious Disease"/>
            <person name="Wu L."/>
            <person name="Ma J."/>
        </authorList>
    </citation>
    <scope>NUCLEOTIDE SEQUENCE [LARGE SCALE GENOMIC DNA]</scope>
    <source>
        <strain evidence="2">TISTR 1906</strain>
    </source>
</reference>
<name>A0ABW5UPE5_9BURK</name>